<dbReference type="PANTHER" id="PTHR37308:SF1">
    <property type="entry name" value="POLYPRENYL-PHOSPHATE TRANSPORTER"/>
    <property type="match status" value="1"/>
</dbReference>
<name>A0A841C7Z0_9LACT</name>
<sequence length="283" mass="31250">MLSWIFRLIKGMIIALGFILPGVSGGVLAAILGIYERLLSFLAHIGQDFKINFFFFLPVGLGGILGLILFSAPLEFLLSNFQVTVLWGFAGAIFGSLPALFKEGKLFSNNPRLKGPTEYTWLIATFFISLFLLYFFPAVGLKAPANFWGFIFAGILIALGALVPGLSPSNLLLILGLFSPMLKGFQNRDIFGVFLPISIGLVLTLLAFSRLMETVLNNYHKQVYQLIIGLVLSSTFLILIPTKSSESISYDAVQIFTIMLTAFFFVVGLGLGFWMTLLEKKYK</sequence>
<dbReference type="AlphaFoldDB" id="A0A841C7Z0"/>
<evidence type="ECO:0000256" key="1">
    <source>
        <dbReference type="SAM" id="Phobius"/>
    </source>
</evidence>
<evidence type="ECO:0000313" key="2">
    <source>
        <dbReference type="EMBL" id="MBB5887838.1"/>
    </source>
</evidence>
<dbReference type="RefSeq" id="WP_183539356.1">
    <property type="nucleotide sequence ID" value="NZ_JACHHV010000008.1"/>
</dbReference>
<keyword evidence="1" id="KW-0472">Membrane</keyword>
<feature type="transmembrane region" description="Helical" evidence="1">
    <location>
        <begin position="252"/>
        <end position="277"/>
    </location>
</feature>
<reference evidence="2 3" key="1">
    <citation type="submission" date="2020-08" db="EMBL/GenBank/DDBJ databases">
        <title>Genomic Encyclopedia of Type Strains, Phase IV (KMG-IV): sequencing the most valuable type-strain genomes for metagenomic binning, comparative biology and taxonomic classification.</title>
        <authorList>
            <person name="Goeker M."/>
        </authorList>
    </citation>
    <scope>NUCLEOTIDE SEQUENCE [LARGE SCALE GENOMIC DNA]</scope>
    <source>
        <strain evidence="2 3">DSM 14925</strain>
    </source>
</reference>
<feature type="transmembrane region" description="Helical" evidence="1">
    <location>
        <begin position="53"/>
        <end position="72"/>
    </location>
</feature>
<feature type="transmembrane region" description="Helical" evidence="1">
    <location>
        <begin position="223"/>
        <end position="240"/>
    </location>
</feature>
<accession>A0A841C7Z0</accession>
<feature type="transmembrane region" description="Helical" evidence="1">
    <location>
        <begin position="190"/>
        <end position="211"/>
    </location>
</feature>
<dbReference type="InterPro" id="IPR007163">
    <property type="entry name" value="VCA0040-like"/>
</dbReference>
<keyword evidence="3" id="KW-1185">Reference proteome</keyword>
<feature type="transmembrane region" description="Helical" evidence="1">
    <location>
        <begin position="147"/>
        <end position="178"/>
    </location>
</feature>
<organism evidence="2 3">
    <name type="scientific">Lactovum miscens</name>
    <dbReference type="NCBI Taxonomy" id="190387"/>
    <lineage>
        <taxon>Bacteria</taxon>
        <taxon>Bacillati</taxon>
        <taxon>Bacillota</taxon>
        <taxon>Bacilli</taxon>
        <taxon>Lactobacillales</taxon>
        <taxon>Streptococcaceae</taxon>
        <taxon>Lactovum</taxon>
    </lineage>
</organism>
<keyword evidence="1" id="KW-1133">Transmembrane helix</keyword>
<gene>
    <name evidence="2" type="ORF">HNQ37_000715</name>
</gene>
<dbReference type="Proteomes" id="UP000562464">
    <property type="component" value="Unassembled WGS sequence"/>
</dbReference>
<keyword evidence="1" id="KW-0812">Transmembrane</keyword>
<dbReference type="PANTHER" id="PTHR37308">
    <property type="entry name" value="INTEGRAL MEMBRANE PROTEIN"/>
    <property type="match status" value="1"/>
</dbReference>
<dbReference type="Pfam" id="PF04018">
    <property type="entry name" value="VCA0040-like"/>
    <property type="match status" value="1"/>
</dbReference>
<feature type="transmembrane region" description="Helical" evidence="1">
    <location>
        <begin position="84"/>
        <end position="101"/>
    </location>
</feature>
<comment type="caution">
    <text evidence="2">The sequence shown here is derived from an EMBL/GenBank/DDBJ whole genome shotgun (WGS) entry which is preliminary data.</text>
</comment>
<dbReference type="EMBL" id="JACHHV010000008">
    <property type="protein sequence ID" value="MBB5887838.1"/>
    <property type="molecule type" value="Genomic_DNA"/>
</dbReference>
<feature type="transmembrane region" description="Helical" evidence="1">
    <location>
        <begin position="121"/>
        <end position="141"/>
    </location>
</feature>
<proteinExistence type="predicted"/>
<evidence type="ECO:0000313" key="3">
    <source>
        <dbReference type="Proteomes" id="UP000562464"/>
    </source>
</evidence>
<protein>
    <submittedName>
        <fullName evidence="2">Putative membrane protein</fullName>
    </submittedName>
</protein>
<feature type="transmembrane region" description="Helical" evidence="1">
    <location>
        <begin position="12"/>
        <end position="32"/>
    </location>
</feature>